<dbReference type="OrthoDB" id="6160884at2759"/>
<gene>
    <name evidence="8" type="ORF">EGW08_017601</name>
</gene>
<accession>A0A3S0ZAR3</accession>
<dbReference type="GO" id="GO:0005886">
    <property type="term" value="C:plasma membrane"/>
    <property type="evidence" value="ECO:0007669"/>
    <property type="project" value="TreeGrafter"/>
</dbReference>
<evidence type="ECO:0000256" key="4">
    <source>
        <dbReference type="ARBA" id="ARBA00022989"/>
    </source>
</evidence>
<organism evidence="8 9">
    <name type="scientific">Elysia chlorotica</name>
    <name type="common">Eastern emerald elysia</name>
    <name type="synonym">Sea slug</name>
    <dbReference type="NCBI Taxonomy" id="188477"/>
    <lineage>
        <taxon>Eukaryota</taxon>
        <taxon>Metazoa</taxon>
        <taxon>Spiralia</taxon>
        <taxon>Lophotrochozoa</taxon>
        <taxon>Mollusca</taxon>
        <taxon>Gastropoda</taxon>
        <taxon>Heterobranchia</taxon>
        <taxon>Euthyneura</taxon>
        <taxon>Panpulmonata</taxon>
        <taxon>Sacoglossa</taxon>
        <taxon>Placobranchoidea</taxon>
        <taxon>Plakobranchidae</taxon>
        <taxon>Elysia</taxon>
    </lineage>
</organism>
<feature type="non-terminal residue" evidence="8">
    <location>
        <position position="1"/>
    </location>
</feature>
<evidence type="ECO:0000313" key="9">
    <source>
        <dbReference type="Proteomes" id="UP000271974"/>
    </source>
</evidence>
<evidence type="ECO:0000256" key="1">
    <source>
        <dbReference type="ARBA" id="ARBA00004141"/>
    </source>
</evidence>
<sequence length="152" mass="16725">NESLNSLTPVGQQTNEDGGLDGSQNAKPSRSSYRVTWSVFSLAIAYSCNIGGVGTLIGSPPNLILSQSINTWSGQAEISFAQWSMFGFPIAVIMLIMTFLYMNVLLFGIRSTLSCGELRSRREVDLAAKKVRDELKQMGPIKYNEKTVLVHF</sequence>
<evidence type="ECO:0008006" key="10">
    <source>
        <dbReference type="Google" id="ProtNLM"/>
    </source>
</evidence>
<dbReference type="Proteomes" id="UP000271974">
    <property type="component" value="Unassembled WGS sequence"/>
</dbReference>
<comment type="caution">
    <text evidence="8">The sequence shown here is derived from an EMBL/GenBank/DDBJ whole genome shotgun (WGS) entry which is preliminary data.</text>
</comment>
<keyword evidence="9" id="KW-1185">Reference proteome</keyword>
<evidence type="ECO:0000313" key="8">
    <source>
        <dbReference type="EMBL" id="RUS74647.1"/>
    </source>
</evidence>
<dbReference type="PANTHER" id="PTHR10283">
    <property type="entry name" value="SOLUTE CARRIER FAMILY 13 MEMBER"/>
    <property type="match status" value="1"/>
</dbReference>
<dbReference type="GO" id="GO:0005310">
    <property type="term" value="F:dicarboxylic acid transmembrane transporter activity"/>
    <property type="evidence" value="ECO:0007669"/>
    <property type="project" value="UniProtKB-ARBA"/>
</dbReference>
<comment type="similarity">
    <text evidence="2">Belongs to the SLC13A/DASS transporter (TC 2.A.47) family. NADC subfamily.</text>
</comment>
<evidence type="ECO:0000256" key="2">
    <source>
        <dbReference type="ARBA" id="ARBA00006772"/>
    </source>
</evidence>
<feature type="transmembrane region" description="Helical" evidence="7">
    <location>
        <begin position="35"/>
        <end position="57"/>
    </location>
</feature>
<evidence type="ECO:0000256" key="6">
    <source>
        <dbReference type="SAM" id="MobiDB-lite"/>
    </source>
</evidence>
<keyword evidence="5 7" id="KW-0472">Membrane</keyword>
<dbReference type="GO" id="GO:0015556">
    <property type="term" value="F:C4-dicarboxylate transmembrane transporter activity"/>
    <property type="evidence" value="ECO:0007669"/>
    <property type="project" value="UniProtKB-ARBA"/>
</dbReference>
<dbReference type="AlphaFoldDB" id="A0A3S0ZAR3"/>
<dbReference type="Pfam" id="PF00939">
    <property type="entry name" value="Na_sulph_symp"/>
    <property type="match status" value="1"/>
</dbReference>
<protein>
    <recommendedName>
        <fullName evidence="10">Citrate transporter-like domain-containing protein</fullName>
    </recommendedName>
</protein>
<feature type="transmembrane region" description="Helical" evidence="7">
    <location>
        <begin position="86"/>
        <end position="109"/>
    </location>
</feature>
<name>A0A3S0ZAR3_ELYCH</name>
<proteinExistence type="inferred from homology"/>
<keyword evidence="4 7" id="KW-1133">Transmembrane helix</keyword>
<feature type="region of interest" description="Disordered" evidence="6">
    <location>
        <begin position="1"/>
        <end position="29"/>
    </location>
</feature>
<keyword evidence="3 7" id="KW-0812">Transmembrane</keyword>
<dbReference type="InterPro" id="IPR001898">
    <property type="entry name" value="SLC13A/DASS"/>
</dbReference>
<evidence type="ECO:0000256" key="5">
    <source>
        <dbReference type="ARBA" id="ARBA00023136"/>
    </source>
</evidence>
<feature type="non-terminal residue" evidence="8">
    <location>
        <position position="152"/>
    </location>
</feature>
<reference evidence="8 9" key="1">
    <citation type="submission" date="2019-01" db="EMBL/GenBank/DDBJ databases">
        <title>A draft genome assembly of the solar-powered sea slug Elysia chlorotica.</title>
        <authorList>
            <person name="Cai H."/>
            <person name="Li Q."/>
            <person name="Fang X."/>
            <person name="Li J."/>
            <person name="Curtis N.E."/>
            <person name="Altenburger A."/>
            <person name="Shibata T."/>
            <person name="Feng M."/>
            <person name="Maeda T."/>
            <person name="Schwartz J.A."/>
            <person name="Shigenobu S."/>
            <person name="Lundholm N."/>
            <person name="Nishiyama T."/>
            <person name="Yang H."/>
            <person name="Hasebe M."/>
            <person name="Li S."/>
            <person name="Pierce S.K."/>
            <person name="Wang J."/>
        </authorList>
    </citation>
    <scope>NUCLEOTIDE SEQUENCE [LARGE SCALE GENOMIC DNA]</scope>
    <source>
        <strain evidence="8">EC2010</strain>
        <tissue evidence="8">Whole organism of an adult</tissue>
    </source>
</reference>
<dbReference type="PANTHER" id="PTHR10283:SF82">
    <property type="entry name" value="SOLUTE CARRIER FAMILY 13 MEMBER 2"/>
    <property type="match status" value="1"/>
</dbReference>
<comment type="subcellular location">
    <subcellularLocation>
        <location evidence="1">Membrane</location>
        <topology evidence="1">Multi-pass membrane protein</topology>
    </subcellularLocation>
</comment>
<evidence type="ECO:0000256" key="3">
    <source>
        <dbReference type="ARBA" id="ARBA00022692"/>
    </source>
</evidence>
<dbReference type="STRING" id="188477.A0A3S0ZAR3"/>
<dbReference type="EMBL" id="RQTK01000812">
    <property type="protein sequence ID" value="RUS74647.1"/>
    <property type="molecule type" value="Genomic_DNA"/>
</dbReference>
<evidence type="ECO:0000256" key="7">
    <source>
        <dbReference type="SAM" id="Phobius"/>
    </source>
</evidence>